<proteinExistence type="inferred from homology"/>
<evidence type="ECO:0000256" key="5">
    <source>
        <dbReference type="SAM" id="Coils"/>
    </source>
</evidence>
<dbReference type="PANTHER" id="PTHR30563">
    <property type="entry name" value="DNA RECOMBINATION PROTEIN RMUC"/>
    <property type="match status" value="1"/>
</dbReference>
<dbReference type="GO" id="GO:0006310">
    <property type="term" value="P:DNA recombination"/>
    <property type="evidence" value="ECO:0007669"/>
    <property type="project" value="UniProtKB-KW"/>
</dbReference>
<evidence type="ECO:0000256" key="3">
    <source>
        <dbReference type="ARBA" id="ARBA00023054"/>
    </source>
</evidence>
<gene>
    <name evidence="7" type="ORF">A11Q_578</name>
</gene>
<evidence type="ECO:0000256" key="4">
    <source>
        <dbReference type="ARBA" id="ARBA00023172"/>
    </source>
</evidence>
<evidence type="ECO:0000256" key="6">
    <source>
        <dbReference type="SAM" id="Phobius"/>
    </source>
</evidence>
<feature type="transmembrane region" description="Helical" evidence="6">
    <location>
        <begin position="6"/>
        <end position="24"/>
    </location>
</feature>
<keyword evidence="6" id="KW-1133">Transmembrane helix</keyword>
<keyword evidence="8" id="KW-1185">Reference proteome</keyword>
<dbReference type="HOGENOM" id="CLU_024057_0_1_7"/>
<dbReference type="Proteomes" id="UP000012040">
    <property type="component" value="Chromosome"/>
</dbReference>
<dbReference type="OrthoDB" id="5288967at2"/>
<comment type="similarity">
    <text evidence="2">Belongs to the RmuC family.</text>
</comment>
<keyword evidence="6" id="KW-0472">Membrane</keyword>
<dbReference type="RefSeq" id="WP_015469288.1">
    <property type="nucleotide sequence ID" value="NC_020813.1"/>
</dbReference>
<dbReference type="EMBL" id="CP003537">
    <property type="protein sequence ID" value="AGH94798.1"/>
    <property type="molecule type" value="Genomic_DNA"/>
</dbReference>
<dbReference type="KEGG" id="bex:A11Q_578"/>
<dbReference type="Pfam" id="PF02646">
    <property type="entry name" value="RmuC"/>
    <property type="match status" value="1"/>
</dbReference>
<dbReference type="eggNOG" id="COG1322">
    <property type="taxonomic scope" value="Bacteria"/>
</dbReference>
<evidence type="ECO:0000256" key="1">
    <source>
        <dbReference type="ARBA" id="ARBA00003416"/>
    </source>
</evidence>
<dbReference type="InterPro" id="IPR003798">
    <property type="entry name" value="DNA_recombination_RmuC"/>
</dbReference>
<reference evidence="7 8" key="1">
    <citation type="journal article" date="2013" name="ISME J.">
        <title>By their genes ye shall know them: genomic signatures of predatory bacteria.</title>
        <authorList>
            <person name="Pasternak Z."/>
            <person name="Pietrokovski S."/>
            <person name="Rotem O."/>
            <person name="Gophna U."/>
            <person name="Lurie-Weinberger M.N."/>
            <person name="Jurkevitch E."/>
        </authorList>
    </citation>
    <scope>NUCLEOTIDE SEQUENCE [LARGE SCALE GENOMIC DNA]</scope>
    <source>
        <strain evidence="7 8">JSS</strain>
    </source>
</reference>
<dbReference type="AlphaFoldDB" id="M4V6G5"/>
<dbReference type="PATRIC" id="fig|1184267.3.peg.588"/>
<evidence type="ECO:0000313" key="8">
    <source>
        <dbReference type="Proteomes" id="UP000012040"/>
    </source>
</evidence>
<evidence type="ECO:0000313" key="7">
    <source>
        <dbReference type="EMBL" id="AGH94798.1"/>
    </source>
</evidence>
<dbReference type="PANTHER" id="PTHR30563:SF0">
    <property type="entry name" value="DNA RECOMBINATION PROTEIN RMUC"/>
    <property type="match status" value="1"/>
</dbReference>
<keyword evidence="6" id="KW-0812">Transmembrane</keyword>
<protein>
    <submittedName>
        <fullName evidence="7">DNA recombination protein rmuC</fullName>
    </submittedName>
</protein>
<sequence>MELVTAGLVGFILGGVIIGFILYTKSKAEKERLQSESTQLLTEAQQLKIDLQTWKTKFELTQNTVEQSRAEASQLQQTLTLQFENLAQKIFDEKSSKMTDQNFQQLSALLNPLKDRIKDFEKKVEDTYSSERADRSFLKGEITKLIELNQTMSKEAQNLTLALKGENKTQGNWGELILENILERSGLRKGEEYITQETLRGTEGEILRPDVIVKLPDGKHLIVDSKMTLTAYEAAASADTEAEKEKFAAAHVDSLKRHISELSDKKYHLADQIISPDFVMLFMPLEPAFAMAFKLKPDLFEQAWDKNIAIVSPTTLLTSLRTVASLWKQERQQRNALDIAKRGGDLYDKFVGVVKDLDTLGERLLSVQKVHGDVMSKLSSGRGNLISQVEKLKELGAKAEKSLPPSIE</sequence>
<keyword evidence="4" id="KW-0233">DNA recombination</keyword>
<comment type="function">
    <text evidence="1">Involved in DNA recombination.</text>
</comment>
<keyword evidence="3 5" id="KW-0175">Coiled coil</keyword>
<accession>M4V6G5</accession>
<dbReference type="STRING" id="1184267.A11Q_578"/>
<feature type="coiled-coil region" evidence="5">
    <location>
        <begin position="30"/>
        <end position="78"/>
    </location>
</feature>
<name>M4V6G5_9BACT</name>
<organism evidence="7 8">
    <name type="scientific">Pseudobdellovibrio exovorus JSS</name>
    <dbReference type="NCBI Taxonomy" id="1184267"/>
    <lineage>
        <taxon>Bacteria</taxon>
        <taxon>Pseudomonadati</taxon>
        <taxon>Bdellovibrionota</taxon>
        <taxon>Bdellovibrionia</taxon>
        <taxon>Bdellovibrionales</taxon>
        <taxon>Pseudobdellovibrionaceae</taxon>
        <taxon>Pseudobdellovibrio</taxon>
    </lineage>
</organism>
<evidence type="ECO:0000256" key="2">
    <source>
        <dbReference type="ARBA" id="ARBA00009840"/>
    </source>
</evidence>